<dbReference type="KEGG" id="fax:FUAX_35940"/>
<evidence type="ECO:0000256" key="1">
    <source>
        <dbReference type="SAM" id="Phobius"/>
    </source>
</evidence>
<gene>
    <name evidence="2" type="ORF">FUAX_35940</name>
</gene>
<dbReference type="Pfam" id="PF12412">
    <property type="entry name" value="DUF3667"/>
    <property type="match status" value="1"/>
</dbReference>
<evidence type="ECO:0000313" key="2">
    <source>
        <dbReference type="EMBL" id="BDD11162.1"/>
    </source>
</evidence>
<dbReference type="EMBL" id="AP025314">
    <property type="protein sequence ID" value="BDD11162.1"/>
    <property type="molecule type" value="Genomic_DNA"/>
</dbReference>
<name>A0AAU9CVX3_9BACT</name>
<evidence type="ECO:0000313" key="3">
    <source>
        <dbReference type="Proteomes" id="UP001348817"/>
    </source>
</evidence>
<keyword evidence="1" id="KW-0812">Transmembrane</keyword>
<feature type="transmembrane region" description="Helical" evidence="1">
    <location>
        <begin position="153"/>
        <end position="171"/>
    </location>
</feature>
<feature type="transmembrane region" description="Helical" evidence="1">
    <location>
        <begin position="244"/>
        <end position="269"/>
    </location>
</feature>
<dbReference type="Proteomes" id="UP001348817">
    <property type="component" value="Chromosome"/>
</dbReference>
<dbReference type="AlphaFoldDB" id="A0AAU9CVX3"/>
<evidence type="ECO:0008006" key="4">
    <source>
        <dbReference type="Google" id="ProtNLM"/>
    </source>
</evidence>
<proteinExistence type="predicted"/>
<sequence>MRCTNCYRNLDGDPDFCPYCGQKQHLTRLTFSHVVHDFVGSILNIDKGYLLTLRMLLEKPGITIRRFISGQRVRYLPPIRFFVLSIFLAIVLSFLTGLYHKPAEVQSTSSLDAIEEALVMGIQKLEGKKEEGLKDWVNGTLRPAHEFYKKHEIYFLIIGIFIVAYSIHLLVGRKRSFTYVETACVWLYASGVTKIIESVTDVASTFSGIGRMLLLGGVVWLFWPKIKRKALRWKRERRYWKITLGALLVLMFLSQGSDLLPTVVGAYFISRVYNLSALRSFMMFLLVYTICVAFFVILATIAGYGVFYYHPWSS</sequence>
<keyword evidence="1" id="KW-1133">Transmembrane helix</keyword>
<feature type="transmembrane region" description="Helical" evidence="1">
    <location>
        <begin position="81"/>
        <end position="100"/>
    </location>
</feature>
<dbReference type="RefSeq" id="WP_338392676.1">
    <property type="nucleotide sequence ID" value="NZ_AP025314.1"/>
</dbReference>
<accession>A0AAU9CVX3</accession>
<keyword evidence="1" id="KW-0472">Membrane</keyword>
<reference evidence="2 3" key="1">
    <citation type="submission" date="2021-12" db="EMBL/GenBank/DDBJ databases">
        <title>Genome sequencing of bacteria with rrn-lacking chromosome and rrn-plasmid.</title>
        <authorList>
            <person name="Anda M."/>
            <person name="Iwasaki W."/>
        </authorList>
    </citation>
    <scope>NUCLEOTIDE SEQUENCE [LARGE SCALE GENOMIC DNA]</scope>
    <source>
        <strain evidence="2 3">DSM 100852</strain>
    </source>
</reference>
<organism evidence="2 3">
    <name type="scientific">Fulvitalea axinellae</name>
    <dbReference type="NCBI Taxonomy" id="1182444"/>
    <lineage>
        <taxon>Bacteria</taxon>
        <taxon>Pseudomonadati</taxon>
        <taxon>Bacteroidota</taxon>
        <taxon>Cytophagia</taxon>
        <taxon>Cytophagales</taxon>
        <taxon>Persicobacteraceae</taxon>
        <taxon>Fulvitalea</taxon>
    </lineage>
</organism>
<feature type="transmembrane region" description="Helical" evidence="1">
    <location>
        <begin position="281"/>
        <end position="309"/>
    </location>
</feature>
<protein>
    <recommendedName>
        <fullName evidence="4">DUF3667 domain-containing protein</fullName>
    </recommendedName>
</protein>
<feature type="transmembrane region" description="Helical" evidence="1">
    <location>
        <begin position="178"/>
        <end position="196"/>
    </location>
</feature>
<feature type="transmembrane region" description="Helical" evidence="1">
    <location>
        <begin position="202"/>
        <end position="223"/>
    </location>
</feature>
<keyword evidence="3" id="KW-1185">Reference proteome</keyword>
<dbReference type="InterPro" id="IPR022134">
    <property type="entry name" value="DUF3667"/>
</dbReference>